<comment type="subcellular location">
    <subcellularLocation>
        <location evidence="1">Cell membrane</location>
        <topology evidence="1">Multi-pass membrane protein</topology>
    </subcellularLocation>
</comment>
<evidence type="ECO:0000313" key="11">
    <source>
        <dbReference type="Proteomes" id="UP000003560"/>
    </source>
</evidence>
<organism evidence="10 11">
    <name type="scientific">Collinsella stercoris DSM 13279</name>
    <dbReference type="NCBI Taxonomy" id="445975"/>
    <lineage>
        <taxon>Bacteria</taxon>
        <taxon>Bacillati</taxon>
        <taxon>Actinomycetota</taxon>
        <taxon>Coriobacteriia</taxon>
        <taxon>Coriobacteriales</taxon>
        <taxon>Coriobacteriaceae</taxon>
        <taxon>Collinsella</taxon>
    </lineage>
</organism>
<evidence type="ECO:0000256" key="7">
    <source>
        <dbReference type="SAM" id="MobiDB-lite"/>
    </source>
</evidence>
<evidence type="ECO:0000256" key="4">
    <source>
        <dbReference type="ARBA" id="ARBA00022692"/>
    </source>
</evidence>
<dbReference type="STRING" id="445975.COLSTE_00862"/>
<feature type="transmembrane region" description="Helical" evidence="8">
    <location>
        <begin position="38"/>
        <end position="56"/>
    </location>
</feature>
<comment type="similarity">
    <text evidence="2">Belongs to the peptide transporter carbon starvation (CstA) (TC 2.A.114) family.</text>
</comment>
<keyword evidence="4 8" id="KW-0812">Transmembrane</keyword>
<keyword evidence="5 8" id="KW-1133">Transmembrane helix</keyword>
<dbReference type="PANTHER" id="PTHR30252:SF0">
    <property type="entry name" value="PEPTIDE TRANSPORTER CSTA"/>
    <property type="match status" value="1"/>
</dbReference>
<gene>
    <name evidence="10" type="ORF">COLSTE_00862</name>
</gene>
<dbReference type="AlphaFoldDB" id="B6G9X1"/>
<evidence type="ECO:0000256" key="2">
    <source>
        <dbReference type="ARBA" id="ARBA00007755"/>
    </source>
</evidence>
<feature type="transmembrane region" description="Helical" evidence="8">
    <location>
        <begin position="400"/>
        <end position="422"/>
    </location>
</feature>
<feature type="domain" description="CstA N-terminal" evidence="9">
    <location>
        <begin position="37"/>
        <end position="399"/>
    </location>
</feature>
<dbReference type="Pfam" id="PF02554">
    <property type="entry name" value="CstA"/>
    <property type="match status" value="2"/>
</dbReference>
<feature type="transmembrane region" description="Helical" evidence="8">
    <location>
        <begin position="293"/>
        <end position="312"/>
    </location>
</feature>
<evidence type="ECO:0000256" key="8">
    <source>
        <dbReference type="SAM" id="Phobius"/>
    </source>
</evidence>
<evidence type="ECO:0000259" key="9">
    <source>
        <dbReference type="Pfam" id="PF02554"/>
    </source>
</evidence>
<keyword evidence="11" id="KW-1185">Reference proteome</keyword>
<evidence type="ECO:0000313" key="10">
    <source>
        <dbReference type="EMBL" id="EEA90826.1"/>
    </source>
</evidence>
<dbReference type="InterPro" id="IPR051605">
    <property type="entry name" value="CstA"/>
</dbReference>
<comment type="caution">
    <text evidence="10">The sequence shown here is derived from an EMBL/GenBank/DDBJ whole genome shotgun (WGS) entry which is preliminary data.</text>
</comment>
<proteinExistence type="inferred from homology"/>
<evidence type="ECO:0000256" key="6">
    <source>
        <dbReference type="ARBA" id="ARBA00023136"/>
    </source>
</evidence>
<dbReference type="EMBL" id="ABXJ01000055">
    <property type="protein sequence ID" value="EEA90826.1"/>
    <property type="molecule type" value="Genomic_DNA"/>
</dbReference>
<feature type="transmembrane region" description="Helical" evidence="8">
    <location>
        <begin position="373"/>
        <end position="394"/>
    </location>
</feature>
<feature type="domain" description="CstA N-terminal" evidence="9">
    <location>
        <begin position="402"/>
        <end position="558"/>
    </location>
</feature>
<feature type="transmembrane region" description="Helical" evidence="8">
    <location>
        <begin position="490"/>
        <end position="511"/>
    </location>
</feature>
<accession>B6G9X1</accession>
<feature type="transmembrane region" description="Helical" evidence="8">
    <location>
        <begin position="582"/>
        <end position="603"/>
    </location>
</feature>
<feature type="transmembrane region" description="Helical" evidence="8">
    <location>
        <begin position="239"/>
        <end position="256"/>
    </location>
</feature>
<reference evidence="10 11" key="2">
    <citation type="submission" date="2008-10" db="EMBL/GenBank/DDBJ databases">
        <authorList>
            <person name="Fulton L."/>
            <person name="Clifton S."/>
            <person name="Fulton B."/>
            <person name="Xu J."/>
            <person name="Minx P."/>
            <person name="Pepin K.H."/>
            <person name="Johnson M."/>
            <person name="Thiruvilangam P."/>
            <person name="Bhonagiri V."/>
            <person name="Nash W.E."/>
            <person name="Mardis E.R."/>
            <person name="Wilson R.K."/>
        </authorList>
    </citation>
    <scope>NUCLEOTIDE SEQUENCE [LARGE SCALE GENOMIC DNA]</scope>
    <source>
        <strain evidence="10 11">DSM 13279</strain>
    </source>
</reference>
<feature type="transmembrane region" description="Helical" evidence="8">
    <location>
        <begin position="164"/>
        <end position="185"/>
    </location>
</feature>
<dbReference type="PANTHER" id="PTHR30252">
    <property type="entry name" value="INNER MEMBRANE PEPTIDE TRANSPORTER"/>
    <property type="match status" value="1"/>
</dbReference>
<feature type="compositionally biased region" description="Low complexity" evidence="7">
    <location>
        <begin position="631"/>
        <end position="648"/>
    </location>
</feature>
<keyword evidence="6 8" id="KW-0472">Membrane</keyword>
<feature type="transmembrane region" description="Helical" evidence="8">
    <location>
        <begin position="119"/>
        <end position="143"/>
    </location>
</feature>
<feature type="region of interest" description="Disordered" evidence="7">
    <location>
        <begin position="609"/>
        <end position="648"/>
    </location>
</feature>
<dbReference type="Proteomes" id="UP000003560">
    <property type="component" value="Unassembled WGS sequence"/>
</dbReference>
<reference evidence="10 11" key="1">
    <citation type="submission" date="2008-10" db="EMBL/GenBank/DDBJ databases">
        <title>Draft genome sequence of Collinsella stercoris (DSM 13279).</title>
        <authorList>
            <person name="Sudarsanam P."/>
            <person name="Ley R."/>
            <person name="Guruge J."/>
            <person name="Turnbaugh P.J."/>
            <person name="Mahowald M."/>
            <person name="Liep D."/>
            <person name="Gordon J."/>
        </authorList>
    </citation>
    <scope>NUCLEOTIDE SEQUENCE [LARGE SCALE GENOMIC DNA]</scope>
    <source>
        <strain evidence="10 11">DSM 13279</strain>
    </source>
</reference>
<sequence length="648" mass="68057">MSPVRFAGRLMGLMGRRIARRPIFCGLTSHEGEKHMNGVVLMVAAAVVLAAGYLGYGRWLANKWGVDRETLTPARRMEDGHNFSPASAFTAFSHQFSSICGAGPVTGTIVAMAFGWLPVVLWVLVGGIFFGAVHDFGALYASMKNNGKSLAQLIDKYIGRTGRRLFLLFCWLFCLIVIAAFTSMVSGTFAMTPDASGAVDVAKSYAAGCAGTISILFTFVAMVFGWACRKFNLTGAKQFVTGVVLMVAMFAVGMQFPVYLDLNGWIAVVMVYLVFAGAMPIQMLKQPRDYLTSIMMIVMIVCAVLGIVVLGAKGQATITAPMFTGFTTASGMMFPVLFVSVACGALSGFHSLVSSGTSSKMVENEADAVKVGYGAMVVESFVGVLAIIVAGIMFSDMNTAGTGALNAGVASTPFAIFATGIARGMQAFGVDGTVATVFMTMNVSALALTSLDAVARIGRTSFSEFFATSNDALAVENEKTGVMKVLGNPWVATVVTLLPGLALTFGGYLNIWPLFGASNQLLGGMTMITLAVFCKCTGRSGWMLYAPVAFLLVCTFTSLGMSIAGCVTALQAGGMAVMATSGLQLVFAVLLVALGLIVAVNCLKELRGKESGSMPDEEPEWSEVGRRNCSARQAAAADDAPEGLAAEA</sequence>
<name>B6G9X1_9ACTN</name>
<dbReference type="eggNOG" id="COG1966">
    <property type="taxonomic scope" value="Bacteria"/>
</dbReference>
<feature type="transmembrane region" description="Helical" evidence="8">
    <location>
        <begin position="205"/>
        <end position="227"/>
    </location>
</feature>
<keyword evidence="3" id="KW-1003">Cell membrane</keyword>
<evidence type="ECO:0000256" key="5">
    <source>
        <dbReference type="ARBA" id="ARBA00022989"/>
    </source>
</evidence>
<feature type="transmembrane region" description="Helical" evidence="8">
    <location>
        <begin position="262"/>
        <end position="281"/>
    </location>
</feature>
<dbReference type="GO" id="GO:0009267">
    <property type="term" value="P:cellular response to starvation"/>
    <property type="evidence" value="ECO:0007669"/>
    <property type="project" value="InterPro"/>
</dbReference>
<feature type="transmembrane region" description="Helical" evidence="8">
    <location>
        <begin position="332"/>
        <end position="353"/>
    </location>
</feature>
<protein>
    <submittedName>
        <fullName evidence="10">Carbon starvation protein CstA</fullName>
    </submittedName>
</protein>
<feature type="transmembrane region" description="Helical" evidence="8">
    <location>
        <begin position="517"/>
        <end position="536"/>
    </location>
</feature>
<dbReference type="InterPro" id="IPR003706">
    <property type="entry name" value="CstA_N"/>
</dbReference>
<dbReference type="GO" id="GO:0005886">
    <property type="term" value="C:plasma membrane"/>
    <property type="evidence" value="ECO:0007669"/>
    <property type="project" value="UniProtKB-SubCell"/>
</dbReference>
<evidence type="ECO:0000256" key="3">
    <source>
        <dbReference type="ARBA" id="ARBA00022475"/>
    </source>
</evidence>
<dbReference type="HOGENOM" id="CLU_010531_4_1_11"/>
<evidence type="ECO:0000256" key="1">
    <source>
        <dbReference type="ARBA" id="ARBA00004651"/>
    </source>
</evidence>
<feature type="transmembrane region" description="Helical" evidence="8">
    <location>
        <begin position="548"/>
        <end position="570"/>
    </location>
</feature>